<comment type="similarity">
    <text evidence="1">Belongs to the EcnA/EcnB lipoprotein family.</text>
</comment>
<keyword evidence="6 9" id="KW-0449">Lipoprotein</keyword>
<evidence type="ECO:0000256" key="4">
    <source>
        <dbReference type="ARBA" id="ARBA00023136"/>
    </source>
</evidence>
<evidence type="ECO:0000256" key="5">
    <source>
        <dbReference type="ARBA" id="ARBA00023139"/>
    </source>
</evidence>
<dbReference type="GO" id="GO:0009636">
    <property type="term" value="P:response to toxic substance"/>
    <property type="evidence" value="ECO:0007669"/>
    <property type="project" value="InterPro"/>
</dbReference>
<comment type="caution">
    <text evidence="9">The sequence shown here is derived from an EMBL/GenBank/DDBJ whole genome shotgun (WGS) entry which is preliminary data.</text>
</comment>
<proteinExistence type="inferred from homology"/>
<feature type="region of interest" description="Disordered" evidence="7">
    <location>
        <begin position="30"/>
        <end position="51"/>
    </location>
</feature>
<organism evidence="9 10">
    <name type="scientific">Pseudoxanthomonas composti</name>
    <dbReference type="NCBI Taxonomy" id="2137479"/>
    <lineage>
        <taxon>Bacteria</taxon>
        <taxon>Pseudomonadati</taxon>
        <taxon>Pseudomonadota</taxon>
        <taxon>Gammaproteobacteria</taxon>
        <taxon>Lysobacterales</taxon>
        <taxon>Lysobacteraceae</taxon>
        <taxon>Pseudoxanthomonas</taxon>
    </lineage>
</organism>
<protein>
    <submittedName>
        <fullName evidence="9">Entericidin A/B family lipoprotein</fullName>
    </submittedName>
</protein>
<evidence type="ECO:0000256" key="7">
    <source>
        <dbReference type="SAM" id="MobiDB-lite"/>
    </source>
</evidence>
<dbReference type="PROSITE" id="PS51257">
    <property type="entry name" value="PROKAR_LIPOPROTEIN"/>
    <property type="match status" value="1"/>
</dbReference>
<dbReference type="GO" id="GO:0016020">
    <property type="term" value="C:membrane"/>
    <property type="evidence" value="ECO:0007669"/>
    <property type="project" value="InterPro"/>
</dbReference>
<dbReference type="InterPro" id="IPR012556">
    <property type="entry name" value="Entericidin"/>
</dbReference>
<keyword evidence="4" id="KW-0472">Membrane</keyword>
<sequence>MKRTIYMLVLTAFAAVSLSACNTVAGAGKDVQKVGDKMEQSADKTGATSPN</sequence>
<reference evidence="9 10" key="1">
    <citation type="submission" date="2019-01" db="EMBL/GenBank/DDBJ databases">
        <title>Pseudoxanthomonas composti sp. nov., isolated from compost.</title>
        <authorList>
            <person name="Yang G."/>
        </authorList>
    </citation>
    <scope>NUCLEOTIDE SEQUENCE [LARGE SCALE GENOMIC DNA]</scope>
    <source>
        <strain evidence="9 10">GSS15</strain>
    </source>
</reference>
<dbReference type="EMBL" id="SAWZ01000003">
    <property type="protein sequence ID" value="RXR06632.1"/>
    <property type="molecule type" value="Genomic_DNA"/>
</dbReference>
<keyword evidence="2" id="KW-1003">Cell membrane</keyword>
<evidence type="ECO:0000313" key="9">
    <source>
        <dbReference type="EMBL" id="RXR06632.1"/>
    </source>
</evidence>
<evidence type="ECO:0000256" key="3">
    <source>
        <dbReference type="ARBA" id="ARBA00022729"/>
    </source>
</evidence>
<keyword evidence="3 8" id="KW-0732">Signal</keyword>
<evidence type="ECO:0000256" key="6">
    <source>
        <dbReference type="ARBA" id="ARBA00023288"/>
    </source>
</evidence>
<gene>
    <name evidence="9" type="ORF">EPA99_08340</name>
</gene>
<evidence type="ECO:0000256" key="1">
    <source>
        <dbReference type="ARBA" id="ARBA00010296"/>
    </source>
</evidence>
<dbReference type="Proteomes" id="UP000289784">
    <property type="component" value="Unassembled WGS sequence"/>
</dbReference>
<dbReference type="OrthoDB" id="9181810at2"/>
<accession>A0A4Q1JWF1</accession>
<keyword evidence="5" id="KW-0564">Palmitate</keyword>
<feature type="chain" id="PRO_5020899504" evidence="8">
    <location>
        <begin position="26"/>
        <end position="51"/>
    </location>
</feature>
<keyword evidence="10" id="KW-1185">Reference proteome</keyword>
<evidence type="ECO:0000256" key="2">
    <source>
        <dbReference type="ARBA" id="ARBA00022475"/>
    </source>
</evidence>
<dbReference type="Pfam" id="PF08085">
    <property type="entry name" value="Entericidin"/>
    <property type="match status" value="1"/>
</dbReference>
<feature type="signal peptide" evidence="8">
    <location>
        <begin position="1"/>
        <end position="25"/>
    </location>
</feature>
<dbReference type="RefSeq" id="WP_129470738.1">
    <property type="nucleotide sequence ID" value="NZ_SAWZ01000003.1"/>
</dbReference>
<dbReference type="AlphaFoldDB" id="A0A4Q1JWF1"/>
<feature type="compositionally biased region" description="Basic and acidic residues" evidence="7">
    <location>
        <begin position="30"/>
        <end position="42"/>
    </location>
</feature>
<evidence type="ECO:0000256" key="8">
    <source>
        <dbReference type="SAM" id="SignalP"/>
    </source>
</evidence>
<name>A0A4Q1JWF1_9GAMM</name>
<evidence type="ECO:0000313" key="10">
    <source>
        <dbReference type="Proteomes" id="UP000289784"/>
    </source>
</evidence>